<reference evidence="1 2" key="1">
    <citation type="submission" date="2019-12" db="EMBL/GenBank/DDBJ databases">
        <title>Sporaefaciens musculi gen. nov., sp. nov., a novel bacterium isolated from the caecum of an obese mouse.</title>
        <authorList>
            <person name="Rasmussen T.S."/>
            <person name="Streidl T."/>
            <person name="Hitch T.C.A."/>
            <person name="Wortmann E."/>
            <person name="Deptula P."/>
            <person name="Hansen M."/>
            <person name="Nielsen D.S."/>
            <person name="Clavel T."/>
            <person name="Vogensen F.K."/>
        </authorList>
    </citation>
    <scope>NUCLEOTIDE SEQUENCE [LARGE SCALE GENOMIC DNA]</scope>
    <source>
        <strain evidence="1 2">WCA-9-b2</strain>
    </source>
</reference>
<keyword evidence="2" id="KW-1185">Reference proteome</keyword>
<dbReference type="AlphaFoldDB" id="A0A7X3MG14"/>
<protein>
    <submittedName>
        <fullName evidence="1">Uncharacterized protein</fullName>
    </submittedName>
</protein>
<name>A0A7X3MG14_9FIRM</name>
<accession>A0A7X3MG14</accession>
<evidence type="ECO:0000313" key="2">
    <source>
        <dbReference type="Proteomes" id="UP000460412"/>
    </source>
</evidence>
<proteinExistence type="predicted"/>
<comment type="caution">
    <text evidence="1">The sequence shown here is derived from an EMBL/GenBank/DDBJ whole genome shotgun (WGS) entry which is preliminary data.</text>
</comment>
<gene>
    <name evidence="1" type="ORF">GN277_10190</name>
</gene>
<dbReference type="Proteomes" id="UP000460412">
    <property type="component" value="Unassembled WGS sequence"/>
</dbReference>
<organism evidence="1 2">
    <name type="scientific">Sporofaciens musculi</name>
    <dbReference type="NCBI Taxonomy" id="2681861"/>
    <lineage>
        <taxon>Bacteria</taxon>
        <taxon>Bacillati</taxon>
        <taxon>Bacillota</taxon>
        <taxon>Clostridia</taxon>
        <taxon>Lachnospirales</taxon>
        <taxon>Lachnospiraceae</taxon>
        <taxon>Sporofaciens</taxon>
    </lineage>
</organism>
<sequence length="119" mass="14147">MFQEAKRDADVEKVCRVFGDYIKASPYLEWLWSDKLGYVLMQINLERQEIMESHVITDAGKLCWILFNEIADDVLERTQNDHATYEADADERARIKKRLKPYTDQLPEYNGLCEKLWEK</sequence>
<dbReference type="EMBL" id="WUQX01000001">
    <property type="protein sequence ID" value="MXP75738.1"/>
    <property type="molecule type" value="Genomic_DNA"/>
</dbReference>
<evidence type="ECO:0000313" key="1">
    <source>
        <dbReference type="EMBL" id="MXP75738.1"/>
    </source>
</evidence>
<dbReference type="RefSeq" id="WP_159750940.1">
    <property type="nucleotide sequence ID" value="NZ_CASSPE010000134.1"/>
</dbReference>